<reference evidence="12" key="3">
    <citation type="submission" date="2025-09" db="UniProtKB">
        <authorList>
            <consortium name="Ensembl"/>
        </authorList>
    </citation>
    <scope>IDENTIFICATION</scope>
</reference>
<reference evidence="12" key="2">
    <citation type="submission" date="2025-08" db="UniProtKB">
        <authorList>
            <consortium name="Ensembl"/>
        </authorList>
    </citation>
    <scope>IDENTIFICATION</scope>
</reference>
<keyword evidence="6 9" id="KW-0518">Myosin</keyword>
<dbReference type="PRINTS" id="PR00193">
    <property type="entry name" value="MYOSINHEAVY"/>
</dbReference>
<evidence type="ECO:0000256" key="2">
    <source>
        <dbReference type="ARBA" id="ARBA00008314"/>
    </source>
</evidence>
<keyword evidence="4 9" id="KW-0547">Nucleotide-binding</keyword>
<dbReference type="GO" id="GO:0016459">
    <property type="term" value="C:myosin complex"/>
    <property type="evidence" value="ECO:0007669"/>
    <property type="project" value="UniProtKB-KW"/>
</dbReference>
<feature type="region of interest" description="Actin-binding" evidence="9">
    <location>
        <begin position="586"/>
        <end position="608"/>
    </location>
</feature>
<gene>
    <name evidence="12" type="primary">LOC110537347</name>
</gene>
<keyword evidence="13" id="KW-1185">Reference proteome</keyword>
<dbReference type="Pfam" id="PF00063">
    <property type="entry name" value="Myosin_head"/>
    <property type="match status" value="1"/>
</dbReference>
<dbReference type="InterPro" id="IPR001609">
    <property type="entry name" value="Myosin_head_motor_dom-like"/>
</dbReference>
<protein>
    <submittedName>
        <fullName evidence="12">Myosin Ic, paralog a</fullName>
    </submittedName>
</protein>
<feature type="domain" description="TH1" evidence="11">
    <location>
        <begin position="846"/>
        <end position="1027"/>
    </location>
</feature>
<dbReference type="GO" id="GO:0005886">
    <property type="term" value="C:plasma membrane"/>
    <property type="evidence" value="ECO:0007669"/>
    <property type="project" value="TreeGrafter"/>
</dbReference>
<dbReference type="InterPro" id="IPR036072">
    <property type="entry name" value="MYSc_Myo1"/>
</dbReference>
<dbReference type="FunFam" id="1.10.10.820:FF:000001">
    <property type="entry name" value="Myosin heavy chain"/>
    <property type="match status" value="1"/>
</dbReference>
<evidence type="ECO:0000256" key="7">
    <source>
        <dbReference type="ARBA" id="ARBA00023175"/>
    </source>
</evidence>
<dbReference type="GO" id="GO:0005902">
    <property type="term" value="C:microvillus"/>
    <property type="evidence" value="ECO:0007669"/>
    <property type="project" value="TreeGrafter"/>
</dbReference>
<dbReference type="Gene3D" id="1.20.120.720">
    <property type="entry name" value="Myosin VI head, motor domain, U50 subdomain"/>
    <property type="match status" value="1"/>
</dbReference>
<evidence type="ECO:0000256" key="6">
    <source>
        <dbReference type="ARBA" id="ARBA00023123"/>
    </source>
</evidence>
<evidence type="ECO:0000256" key="4">
    <source>
        <dbReference type="ARBA" id="ARBA00022741"/>
    </source>
</evidence>
<organism evidence="12 13">
    <name type="scientific">Oncorhynchus mykiss</name>
    <name type="common">Rainbow trout</name>
    <name type="synonym">Salmo gairdneri</name>
    <dbReference type="NCBI Taxonomy" id="8022"/>
    <lineage>
        <taxon>Eukaryota</taxon>
        <taxon>Metazoa</taxon>
        <taxon>Chordata</taxon>
        <taxon>Craniata</taxon>
        <taxon>Vertebrata</taxon>
        <taxon>Euteleostomi</taxon>
        <taxon>Actinopterygii</taxon>
        <taxon>Neopterygii</taxon>
        <taxon>Teleostei</taxon>
        <taxon>Protacanthopterygii</taxon>
        <taxon>Salmoniformes</taxon>
        <taxon>Salmonidae</taxon>
        <taxon>Salmoninae</taxon>
        <taxon>Oncorhynchus</taxon>
    </lineage>
</organism>
<dbReference type="Gene3D" id="1.20.5.190">
    <property type="match status" value="1"/>
</dbReference>
<dbReference type="Gene3D" id="1.10.10.820">
    <property type="match status" value="1"/>
</dbReference>
<dbReference type="GO" id="GO:0030048">
    <property type="term" value="P:actin filament-based movement"/>
    <property type="evidence" value="ECO:0007669"/>
    <property type="project" value="TreeGrafter"/>
</dbReference>
<dbReference type="Proteomes" id="UP000694395">
    <property type="component" value="Chromosome 12"/>
</dbReference>
<dbReference type="CDD" id="cd23767">
    <property type="entry name" value="IQCD"/>
    <property type="match status" value="1"/>
</dbReference>
<reference evidence="12" key="1">
    <citation type="submission" date="2020-07" db="EMBL/GenBank/DDBJ databases">
        <title>A long reads based de novo assembly of the rainbow trout Arlee double haploid line genome.</title>
        <authorList>
            <person name="Gao G."/>
            <person name="Palti Y."/>
        </authorList>
    </citation>
    <scope>NUCLEOTIDE SEQUENCE [LARGE SCALE GENOMIC DNA]</scope>
</reference>
<comment type="subcellular location">
    <subcellularLocation>
        <location evidence="1">Cytoplasm</location>
        <location evidence="1">Cell cortex</location>
    </subcellularLocation>
</comment>
<evidence type="ECO:0000256" key="3">
    <source>
        <dbReference type="ARBA" id="ARBA00022737"/>
    </source>
</evidence>
<dbReference type="SUPFAM" id="SSF52540">
    <property type="entry name" value="P-loop containing nucleoside triphosphate hydrolases"/>
    <property type="match status" value="1"/>
</dbReference>
<name>A0A8C7PD94_ONCMY</name>
<dbReference type="GeneTree" id="ENSGT00940000166539"/>
<keyword evidence="8 9" id="KW-0009">Actin-binding</keyword>
<dbReference type="PROSITE" id="PS51456">
    <property type="entry name" value="MYOSIN_MOTOR"/>
    <property type="match status" value="1"/>
</dbReference>
<dbReference type="SMART" id="SM00242">
    <property type="entry name" value="MYSc"/>
    <property type="match status" value="1"/>
</dbReference>
<keyword evidence="3" id="KW-0677">Repeat</keyword>
<feature type="binding site" evidence="9">
    <location>
        <begin position="117"/>
        <end position="124"/>
    </location>
    <ligand>
        <name>ATP</name>
        <dbReference type="ChEBI" id="CHEBI:30616"/>
    </ligand>
</feature>
<dbReference type="PROSITE" id="PS50096">
    <property type="entry name" value="IQ"/>
    <property type="match status" value="2"/>
</dbReference>
<keyword evidence="5 9" id="KW-0067">ATP-binding</keyword>
<dbReference type="GO" id="GO:0051015">
    <property type="term" value="F:actin filament binding"/>
    <property type="evidence" value="ECO:0007669"/>
    <property type="project" value="TreeGrafter"/>
</dbReference>
<evidence type="ECO:0000259" key="10">
    <source>
        <dbReference type="PROSITE" id="PS51456"/>
    </source>
</evidence>
<dbReference type="GO" id="GO:0005524">
    <property type="term" value="F:ATP binding"/>
    <property type="evidence" value="ECO:0007669"/>
    <property type="project" value="UniProtKB-UniRule"/>
</dbReference>
<evidence type="ECO:0000259" key="11">
    <source>
        <dbReference type="PROSITE" id="PS51757"/>
    </source>
</evidence>
<dbReference type="Ensembl" id="ENSOMYT00000023289.2">
    <property type="protein sequence ID" value="ENSOMYP00000021216.2"/>
    <property type="gene ID" value="ENSOMYG00000009011.2"/>
</dbReference>
<dbReference type="Gene3D" id="3.40.850.10">
    <property type="entry name" value="Kinesin motor domain"/>
    <property type="match status" value="1"/>
</dbReference>
<dbReference type="GO" id="GO:0005938">
    <property type="term" value="C:cell cortex"/>
    <property type="evidence" value="ECO:0007669"/>
    <property type="project" value="UniProtKB-SubCell"/>
</dbReference>
<dbReference type="GO" id="GO:0007015">
    <property type="term" value="P:actin filament organization"/>
    <property type="evidence" value="ECO:0007669"/>
    <property type="project" value="TreeGrafter"/>
</dbReference>
<sequence length="1030" mass="118258">MDLGGEGRVHLVMESTLTARDRVGVQDFVLLENYTSEAAFIENLRRRFGENLIYTYIGSVLVSVNPNKDLEIYSKAHMERYRGVSFYEISPHIYAVSDNTYRAMRTERRDQCILISGESGAGKTEASKKILQYYATTCPVTDHLSTLRDRLVQSNPVLEAFGNAKTLRNDNSSRFGKYMDVQFDFRGAPIGGHILNYLLEKSRVVHQNHGERNFHIFYQLLEGGEQNLLSKLGLERNAQKYQYLVKGCCPRVSSINDKNDWRTVRKALTVIGFHEDEVEDLLNIIASVLHLGNTQFGEGKNGENQITTEPQLKYLSKLLGVDGAALREALTHKKITAKGEEMISPLSFEQAVAARDALAKAVYGRAFTWLVVKINQSLAFKDDVYNSSKGSSSVIGLLDIYGFEVFQHNSFEQFCINYCNEKLHQLFIELTLKSEQEEYEAEGITWEPVKYFDNKIICDLVEGKHKGLISILDEECLRPGEPSDISFLEKLEDTLGGHAHFVTHKLSNGKTRKAVSREEFKLIHYAGEVNYSVNGFLDKNKDLLYRNLKEVICQSNSQVLSQCFHREEVTDQKRPETTATQFKNSLAKLIEILMSKEPSYVRCIKPNDAKQSGRFDEALVRHQVKYLGLMENLRVRRAGFAYRRHYETFLQRYKSLCPGTWPNWQGRLADGVATLVQHLGYKPEEYKLGKTKIFIRFPKTLFSTEDSLEARRPALVLTLQTSWRGYRERAKYLRIRQAVIVIQSAWRGMISRQKARRRRHAVDIIRKFIKGFIYRHYEHCPENEYFLDHQRFSFLMMLFRNPPKSVLDKSWPIPPPCLTEASEHLCRLCMRNMMRAYCRRIQPEWKKQMEQKVVASQIFKDQKDSYPQSVPKLFVASRLSRVHSLTQCYGIAVTKYDRRGYKARPRQLLLTSSFAMLVAEAKLKQRIDYATLRSISVSSLSDGFMVLHVPSEDNKQKSDVVLQCDHLIEVVTKLATMADKKIKVNMSQDSITFAVARGKEGVIDFTSGPELKVAKCKKGHLLVTAPKLNP</sequence>
<evidence type="ECO:0000313" key="13">
    <source>
        <dbReference type="Proteomes" id="UP000694395"/>
    </source>
</evidence>
<dbReference type="InterPro" id="IPR010926">
    <property type="entry name" value="Myosin_TH1"/>
</dbReference>
<dbReference type="InterPro" id="IPR036961">
    <property type="entry name" value="Kinesin_motor_dom_sf"/>
</dbReference>
<evidence type="ECO:0000313" key="12">
    <source>
        <dbReference type="Ensembl" id="ENSOMYP00000021216.2"/>
    </source>
</evidence>
<dbReference type="FunFam" id="1.20.58.530:FF:000004">
    <property type="entry name" value="Unconventional myosin ID"/>
    <property type="match status" value="1"/>
</dbReference>
<dbReference type="SMART" id="SM00015">
    <property type="entry name" value="IQ"/>
    <property type="match status" value="3"/>
</dbReference>
<dbReference type="PROSITE" id="PS51757">
    <property type="entry name" value="TH1"/>
    <property type="match status" value="1"/>
</dbReference>
<proteinExistence type="inferred from homology"/>
<dbReference type="CDD" id="cd01378">
    <property type="entry name" value="MYSc_Myo1"/>
    <property type="match status" value="1"/>
</dbReference>
<dbReference type="Gene3D" id="6.20.240.20">
    <property type="match status" value="1"/>
</dbReference>
<dbReference type="GO" id="GO:0006897">
    <property type="term" value="P:endocytosis"/>
    <property type="evidence" value="ECO:0007669"/>
    <property type="project" value="TreeGrafter"/>
</dbReference>
<dbReference type="Pfam" id="PF06017">
    <property type="entry name" value="Myosin_TH1"/>
    <property type="match status" value="1"/>
</dbReference>
<dbReference type="GO" id="GO:0000146">
    <property type="term" value="F:microfilament motor activity"/>
    <property type="evidence" value="ECO:0007669"/>
    <property type="project" value="TreeGrafter"/>
</dbReference>
<comment type="similarity">
    <text evidence="2 9">Belongs to the TRAFAC class myosin-kinesin ATPase superfamily. Myosin family.</text>
</comment>
<evidence type="ECO:0000256" key="5">
    <source>
        <dbReference type="ARBA" id="ARBA00022840"/>
    </source>
</evidence>
<evidence type="ECO:0000256" key="8">
    <source>
        <dbReference type="ARBA" id="ARBA00023203"/>
    </source>
</evidence>
<dbReference type="PANTHER" id="PTHR13140">
    <property type="entry name" value="MYOSIN"/>
    <property type="match status" value="1"/>
</dbReference>
<accession>A0A8C7PD94</accession>
<dbReference type="AlphaFoldDB" id="A0A8C7PD94"/>
<evidence type="ECO:0000256" key="9">
    <source>
        <dbReference type="PROSITE-ProRule" id="PRU00782"/>
    </source>
</evidence>
<evidence type="ECO:0000256" key="1">
    <source>
        <dbReference type="ARBA" id="ARBA00004544"/>
    </source>
</evidence>
<dbReference type="FunFam" id="3.40.850.10:FF:000101">
    <property type="entry name" value="Slow myosin heavy chain 2"/>
    <property type="match status" value="1"/>
</dbReference>
<dbReference type="InterPro" id="IPR027417">
    <property type="entry name" value="P-loop_NTPase"/>
</dbReference>
<dbReference type="PANTHER" id="PTHR13140:SF862">
    <property type="entry name" value="UNCONVENTIONAL MYOSIN-IC"/>
    <property type="match status" value="1"/>
</dbReference>
<dbReference type="InterPro" id="IPR000048">
    <property type="entry name" value="IQ_motif_EF-hand-BS"/>
</dbReference>
<dbReference type="Gene3D" id="1.20.58.530">
    <property type="match status" value="1"/>
</dbReference>
<keyword evidence="7 9" id="KW-0505">Motor protein</keyword>
<feature type="domain" description="Myosin motor" evidence="10">
    <location>
        <begin position="24"/>
        <end position="709"/>
    </location>
</feature>